<feature type="compositionally biased region" description="Low complexity" evidence="1">
    <location>
        <begin position="97"/>
        <end position="113"/>
    </location>
</feature>
<dbReference type="EMBL" id="LNYY01000005">
    <property type="protein sequence ID" value="KTD71073.1"/>
    <property type="molecule type" value="Genomic_DNA"/>
</dbReference>
<dbReference type="AlphaFoldDB" id="A0A0W0ZPI5"/>
<dbReference type="Pfam" id="PF05036">
    <property type="entry name" value="SPOR"/>
    <property type="match status" value="1"/>
</dbReference>
<organism evidence="4 5">
    <name type="scientific">Legionella steelei</name>
    <dbReference type="NCBI Taxonomy" id="947033"/>
    <lineage>
        <taxon>Bacteria</taxon>
        <taxon>Pseudomonadati</taxon>
        <taxon>Pseudomonadota</taxon>
        <taxon>Gammaproteobacteria</taxon>
        <taxon>Legionellales</taxon>
        <taxon>Legionellaceae</taxon>
        <taxon>Legionella</taxon>
    </lineage>
</organism>
<dbReference type="GO" id="GO:0042834">
    <property type="term" value="F:peptidoglycan binding"/>
    <property type="evidence" value="ECO:0007669"/>
    <property type="project" value="InterPro"/>
</dbReference>
<feature type="domain" description="SPOR" evidence="3">
    <location>
        <begin position="159"/>
        <end position="239"/>
    </location>
</feature>
<dbReference type="Gene3D" id="3.30.70.1070">
    <property type="entry name" value="Sporulation related repeat"/>
    <property type="match status" value="1"/>
</dbReference>
<proteinExistence type="predicted"/>
<feature type="region of interest" description="Disordered" evidence="1">
    <location>
        <begin position="133"/>
        <end position="157"/>
    </location>
</feature>
<feature type="transmembrane region" description="Helical" evidence="2">
    <location>
        <begin position="21"/>
        <end position="40"/>
    </location>
</feature>
<dbReference type="GO" id="GO:0032153">
    <property type="term" value="C:cell division site"/>
    <property type="evidence" value="ECO:0007669"/>
    <property type="project" value="TreeGrafter"/>
</dbReference>
<accession>A0A0W0ZPI5</accession>
<feature type="compositionally biased region" description="Polar residues" evidence="1">
    <location>
        <begin position="133"/>
        <end position="149"/>
    </location>
</feature>
<dbReference type="PANTHER" id="PTHR38687:SF1">
    <property type="entry name" value="CELL DIVISION PROTEIN DEDD"/>
    <property type="match status" value="1"/>
</dbReference>
<dbReference type="InterPro" id="IPR036680">
    <property type="entry name" value="SPOR-like_sf"/>
</dbReference>
<evidence type="ECO:0000313" key="5">
    <source>
        <dbReference type="Proteomes" id="UP000054926"/>
    </source>
</evidence>
<dbReference type="STRING" id="947033.Lste_0397"/>
<dbReference type="SUPFAM" id="SSF110997">
    <property type="entry name" value="Sporulation related repeat"/>
    <property type="match status" value="1"/>
</dbReference>
<feature type="region of interest" description="Disordered" evidence="1">
    <location>
        <begin position="89"/>
        <end position="113"/>
    </location>
</feature>
<dbReference type="PROSITE" id="PS51724">
    <property type="entry name" value="SPOR"/>
    <property type="match status" value="1"/>
</dbReference>
<dbReference type="GO" id="GO:0030428">
    <property type="term" value="C:cell septum"/>
    <property type="evidence" value="ECO:0007669"/>
    <property type="project" value="TreeGrafter"/>
</dbReference>
<dbReference type="PATRIC" id="fig|947033.5.peg.425"/>
<dbReference type="Proteomes" id="UP000054926">
    <property type="component" value="Unassembled WGS sequence"/>
</dbReference>
<evidence type="ECO:0000256" key="2">
    <source>
        <dbReference type="SAM" id="Phobius"/>
    </source>
</evidence>
<dbReference type="InterPro" id="IPR052521">
    <property type="entry name" value="Cell_div_SPOR-domain"/>
</dbReference>
<comment type="caution">
    <text evidence="4">The sequence shown here is derived from an EMBL/GenBank/DDBJ whole genome shotgun (WGS) entry which is preliminary data.</text>
</comment>
<keyword evidence="2" id="KW-0812">Transmembrane</keyword>
<name>A0A0W0ZPI5_9GAMM</name>
<keyword evidence="2" id="KW-0472">Membrane</keyword>
<dbReference type="InterPro" id="IPR007730">
    <property type="entry name" value="SPOR-like_dom"/>
</dbReference>
<protein>
    <submittedName>
        <fullName evidence="4">Sporulation domain-containing protein</fullName>
    </submittedName>
</protein>
<dbReference type="GO" id="GO:0032506">
    <property type="term" value="P:cytokinetic process"/>
    <property type="evidence" value="ECO:0007669"/>
    <property type="project" value="TreeGrafter"/>
</dbReference>
<sequence>MAKEYGNRRSSRSRGSAPHQFLVITLTFLLGYLAASFFNFEMLSRWVNTQVLAHHETKKEPSKSEAQHAAVPPKPKFEFYTLLTNEKVPSSQPNTNAAVSAQPQPAANASPTATAAASVSTATLKTASASVTNTAPSTAPVKQNIAQAPQTPPKVDTSATARGRFLVQVASFKARQDAEHMKGSLILKGFGAYIIPVSHPVKGNWFRVVVGPYSNRGLAQQAQVTLAKNERLNGMITSGG</sequence>
<evidence type="ECO:0000259" key="3">
    <source>
        <dbReference type="PROSITE" id="PS51724"/>
    </source>
</evidence>
<keyword evidence="5" id="KW-1185">Reference proteome</keyword>
<dbReference type="PANTHER" id="PTHR38687">
    <property type="entry name" value="CELL DIVISION PROTEIN DEDD-RELATED"/>
    <property type="match status" value="1"/>
</dbReference>
<keyword evidence="2" id="KW-1133">Transmembrane helix</keyword>
<dbReference type="OrthoDB" id="8558195at2"/>
<gene>
    <name evidence="4" type="ORF">Lste_0397</name>
</gene>
<dbReference type="RefSeq" id="WP_058509407.1">
    <property type="nucleotide sequence ID" value="NZ_DAIOMV010000003.1"/>
</dbReference>
<evidence type="ECO:0000313" key="4">
    <source>
        <dbReference type="EMBL" id="KTD71073.1"/>
    </source>
</evidence>
<evidence type="ECO:0000256" key="1">
    <source>
        <dbReference type="SAM" id="MobiDB-lite"/>
    </source>
</evidence>
<reference evidence="4 5" key="1">
    <citation type="submission" date="2015-11" db="EMBL/GenBank/DDBJ databases">
        <title>Genomic analysis of 38 Legionella species identifies large and diverse effector repertoires.</title>
        <authorList>
            <person name="Burstein D."/>
            <person name="Amaro F."/>
            <person name="Zusman T."/>
            <person name="Lifshitz Z."/>
            <person name="Cohen O."/>
            <person name="Gilbert J.A."/>
            <person name="Pupko T."/>
            <person name="Shuman H.A."/>
            <person name="Segal G."/>
        </authorList>
    </citation>
    <scope>NUCLEOTIDE SEQUENCE [LARGE SCALE GENOMIC DNA]</scope>
    <source>
        <strain evidence="4 5">IMVS3376</strain>
    </source>
</reference>